<reference evidence="2 3" key="1">
    <citation type="submission" date="2018-06" db="EMBL/GenBank/DDBJ databases">
        <title>A transcriptomic atlas of mushroom development highlights an independent origin of complex multicellularity.</title>
        <authorList>
            <consortium name="DOE Joint Genome Institute"/>
            <person name="Krizsan K."/>
            <person name="Almasi E."/>
            <person name="Merenyi Z."/>
            <person name="Sahu N."/>
            <person name="Viragh M."/>
            <person name="Koszo T."/>
            <person name="Mondo S."/>
            <person name="Kiss B."/>
            <person name="Balint B."/>
            <person name="Kues U."/>
            <person name="Barry K."/>
            <person name="Hegedus J.C."/>
            <person name="Henrissat B."/>
            <person name="Johnson J."/>
            <person name="Lipzen A."/>
            <person name="Ohm R."/>
            <person name="Nagy I."/>
            <person name="Pangilinan J."/>
            <person name="Yan J."/>
            <person name="Xiong Y."/>
            <person name="Grigoriev I.V."/>
            <person name="Hibbett D.S."/>
            <person name="Nagy L.G."/>
        </authorList>
    </citation>
    <scope>NUCLEOTIDE SEQUENCE [LARGE SCALE GENOMIC DNA]</scope>
    <source>
        <strain evidence="2 3">SZMC22713</strain>
    </source>
</reference>
<name>A0A4Y7PW14_9AGAM</name>
<evidence type="ECO:0000313" key="3">
    <source>
        <dbReference type="Proteomes" id="UP000294933"/>
    </source>
</evidence>
<dbReference type="Proteomes" id="UP000294933">
    <property type="component" value="Unassembled WGS sequence"/>
</dbReference>
<protein>
    <submittedName>
        <fullName evidence="2">Uncharacterized protein</fullName>
    </submittedName>
</protein>
<evidence type="ECO:0000256" key="1">
    <source>
        <dbReference type="SAM" id="MobiDB-lite"/>
    </source>
</evidence>
<keyword evidence="3" id="KW-1185">Reference proteome</keyword>
<dbReference type="VEuPathDB" id="FungiDB:BD410DRAFT_463905"/>
<accession>A0A4Y7PW14</accession>
<feature type="region of interest" description="Disordered" evidence="1">
    <location>
        <begin position="121"/>
        <end position="141"/>
    </location>
</feature>
<proteinExistence type="predicted"/>
<dbReference type="EMBL" id="ML170204">
    <property type="protein sequence ID" value="TDL18730.1"/>
    <property type="molecule type" value="Genomic_DNA"/>
</dbReference>
<evidence type="ECO:0000313" key="2">
    <source>
        <dbReference type="EMBL" id="TDL18730.1"/>
    </source>
</evidence>
<gene>
    <name evidence="2" type="ORF">BD410DRAFT_463905</name>
</gene>
<organism evidence="2 3">
    <name type="scientific">Rickenella mellea</name>
    <dbReference type="NCBI Taxonomy" id="50990"/>
    <lineage>
        <taxon>Eukaryota</taxon>
        <taxon>Fungi</taxon>
        <taxon>Dikarya</taxon>
        <taxon>Basidiomycota</taxon>
        <taxon>Agaricomycotina</taxon>
        <taxon>Agaricomycetes</taxon>
        <taxon>Hymenochaetales</taxon>
        <taxon>Rickenellaceae</taxon>
        <taxon>Rickenella</taxon>
    </lineage>
</organism>
<sequence>MSSRYPPIHPPQPSLSAPDDDRLKILGIAVLPDDLSKHPLASLHIELIVDGNRKFSLHSRDANNESKTALQWSLPAGFTLQKGSNLVIELHRKRRLSPWRSKVLAETSMSFYDAQKLFTTKNEPHKASRQSHHNCRPCTST</sequence>
<dbReference type="AlphaFoldDB" id="A0A4Y7PW14"/>